<evidence type="ECO:0000313" key="2">
    <source>
        <dbReference type="Proteomes" id="UP000797356"/>
    </source>
</evidence>
<name>A0A8K0IJN6_COCNU</name>
<reference evidence="1" key="1">
    <citation type="journal article" date="2017" name="Gigascience">
        <title>The genome draft of coconut (Cocos nucifera).</title>
        <authorList>
            <person name="Xiao Y."/>
            <person name="Xu P."/>
            <person name="Fan H."/>
            <person name="Baudouin L."/>
            <person name="Xia W."/>
            <person name="Bocs S."/>
            <person name="Xu J."/>
            <person name="Li Q."/>
            <person name="Guo A."/>
            <person name="Zhou L."/>
            <person name="Li J."/>
            <person name="Wu Y."/>
            <person name="Ma Z."/>
            <person name="Armero A."/>
            <person name="Issali A.E."/>
            <person name="Liu N."/>
            <person name="Peng M."/>
            <person name="Yang Y."/>
        </authorList>
    </citation>
    <scope>NUCLEOTIDE SEQUENCE</scope>
    <source>
        <tissue evidence="1">Spear leaf of Hainan Tall coconut</tissue>
    </source>
</reference>
<dbReference type="Proteomes" id="UP000797356">
    <property type="component" value="Chromosome 9"/>
</dbReference>
<dbReference type="InterPro" id="IPR033244">
    <property type="entry name" value="MED32"/>
</dbReference>
<protein>
    <submittedName>
        <fullName evidence="1">Putative Mediator of RNA polymerase II transcription subunit 32</fullName>
    </submittedName>
</protein>
<reference evidence="1" key="2">
    <citation type="submission" date="2019-07" db="EMBL/GenBank/DDBJ databases">
        <authorList>
            <person name="Yang Y."/>
            <person name="Bocs S."/>
            <person name="Baudouin L."/>
        </authorList>
    </citation>
    <scope>NUCLEOTIDE SEQUENCE</scope>
    <source>
        <tissue evidence="1">Spear leaf of Hainan Tall coconut</tissue>
    </source>
</reference>
<dbReference type="PANTHER" id="PTHR35989:SF1">
    <property type="entry name" value="MEDIATOR OF RNA POLYMERASE II TRANSCRIPTION SUBUNIT 32"/>
    <property type="match status" value="1"/>
</dbReference>
<keyword evidence="2" id="KW-1185">Reference proteome</keyword>
<organism evidence="1 2">
    <name type="scientific">Cocos nucifera</name>
    <name type="common">Coconut palm</name>
    <dbReference type="NCBI Taxonomy" id="13894"/>
    <lineage>
        <taxon>Eukaryota</taxon>
        <taxon>Viridiplantae</taxon>
        <taxon>Streptophyta</taxon>
        <taxon>Embryophyta</taxon>
        <taxon>Tracheophyta</taxon>
        <taxon>Spermatophyta</taxon>
        <taxon>Magnoliopsida</taxon>
        <taxon>Liliopsida</taxon>
        <taxon>Arecaceae</taxon>
        <taxon>Arecoideae</taxon>
        <taxon>Cocoseae</taxon>
        <taxon>Attaleinae</taxon>
        <taxon>Cocos</taxon>
    </lineage>
</organism>
<dbReference type="GO" id="GO:0016592">
    <property type="term" value="C:mediator complex"/>
    <property type="evidence" value="ECO:0007669"/>
    <property type="project" value="InterPro"/>
</dbReference>
<sequence>MESAVNEVEAGYNEILEALARVSEAEKGSDGGRTAAKDAALQNAIRGREIFRSKCDRVAETLEVAKRMIGPESVVGGANNRIYY</sequence>
<dbReference type="GO" id="GO:0009631">
    <property type="term" value="P:cold acclimation"/>
    <property type="evidence" value="ECO:0007669"/>
    <property type="project" value="InterPro"/>
</dbReference>
<dbReference type="GO" id="GO:0010150">
    <property type="term" value="P:leaf senescence"/>
    <property type="evidence" value="ECO:0007669"/>
    <property type="project" value="InterPro"/>
</dbReference>
<dbReference type="PANTHER" id="PTHR35989">
    <property type="entry name" value="MEDIATOR OF RNA POLYMERASE II TRANSCRIPTION SUBUNIT 32"/>
    <property type="match status" value="1"/>
</dbReference>
<dbReference type="GO" id="GO:0006355">
    <property type="term" value="P:regulation of DNA-templated transcription"/>
    <property type="evidence" value="ECO:0007669"/>
    <property type="project" value="InterPro"/>
</dbReference>
<comment type="caution">
    <text evidence="1">The sequence shown here is derived from an EMBL/GenBank/DDBJ whole genome shotgun (WGS) entry which is preliminary data.</text>
</comment>
<proteinExistence type="predicted"/>
<evidence type="ECO:0000313" key="1">
    <source>
        <dbReference type="EMBL" id="KAG1361168.1"/>
    </source>
</evidence>
<dbReference type="AlphaFoldDB" id="A0A8K0IJN6"/>
<gene>
    <name evidence="1" type="ORF">COCNU_09G006310</name>
</gene>
<dbReference type="EMBL" id="CM017880">
    <property type="protein sequence ID" value="KAG1361168.1"/>
    <property type="molecule type" value="Genomic_DNA"/>
</dbReference>
<dbReference type="GO" id="GO:0048364">
    <property type="term" value="P:root development"/>
    <property type="evidence" value="ECO:0007669"/>
    <property type="project" value="InterPro"/>
</dbReference>
<accession>A0A8K0IJN6</accession>